<accession>A0A1T4SXL6</accession>
<dbReference type="InterPro" id="IPR029063">
    <property type="entry name" value="SAM-dependent_MTases_sf"/>
</dbReference>
<name>A0A1T4SXL6_9BACT</name>
<dbReference type="Gene3D" id="3.40.50.300">
    <property type="entry name" value="P-loop containing nucleotide triphosphate hydrolases"/>
    <property type="match status" value="2"/>
</dbReference>
<dbReference type="Pfam" id="PF00271">
    <property type="entry name" value="Helicase_C"/>
    <property type="match status" value="1"/>
</dbReference>
<reference evidence="5" key="1">
    <citation type="submission" date="2017-02" db="EMBL/GenBank/DDBJ databases">
        <authorList>
            <person name="Varghese N."/>
            <person name="Submissions S."/>
        </authorList>
    </citation>
    <scope>NUCLEOTIDE SEQUENCE [LARGE SCALE GENOMIC DNA]</scope>
    <source>
        <strain evidence="5">DSM 22224</strain>
    </source>
</reference>
<dbReference type="EMBL" id="FUWZ01000003">
    <property type="protein sequence ID" value="SKA32947.1"/>
    <property type="molecule type" value="Genomic_DNA"/>
</dbReference>
<proteinExistence type="inferred from homology"/>
<evidence type="ECO:0000313" key="5">
    <source>
        <dbReference type="Proteomes" id="UP000190367"/>
    </source>
</evidence>
<dbReference type="SUPFAM" id="SSF53335">
    <property type="entry name" value="S-adenosyl-L-methionine-dependent methyltransferases"/>
    <property type="match status" value="1"/>
</dbReference>
<dbReference type="GO" id="GO:0003677">
    <property type="term" value="F:DNA binding"/>
    <property type="evidence" value="ECO:0007669"/>
    <property type="project" value="InterPro"/>
</dbReference>
<feature type="compositionally biased region" description="Polar residues" evidence="2">
    <location>
        <begin position="437"/>
        <end position="450"/>
    </location>
</feature>
<keyword evidence="4" id="KW-0489">Methyltransferase</keyword>
<keyword evidence="4" id="KW-0808">Transferase</keyword>
<keyword evidence="5" id="KW-1185">Reference proteome</keyword>
<dbReference type="SMART" id="SM00490">
    <property type="entry name" value="HELICc"/>
    <property type="match status" value="1"/>
</dbReference>
<organism evidence="4 5">
    <name type="scientific">Chitinophaga eiseniae</name>
    <dbReference type="NCBI Taxonomy" id="634771"/>
    <lineage>
        <taxon>Bacteria</taxon>
        <taxon>Pseudomonadati</taxon>
        <taxon>Bacteroidota</taxon>
        <taxon>Chitinophagia</taxon>
        <taxon>Chitinophagales</taxon>
        <taxon>Chitinophagaceae</taxon>
        <taxon>Chitinophaga</taxon>
    </lineage>
</organism>
<evidence type="ECO:0000313" key="4">
    <source>
        <dbReference type="EMBL" id="SKA32947.1"/>
    </source>
</evidence>
<dbReference type="GO" id="GO:0032259">
    <property type="term" value="P:methylation"/>
    <property type="evidence" value="ECO:0007669"/>
    <property type="project" value="UniProtKB-KW"/>
</dbReference>
<dbReference type="PANTHER" id="PTHR41313:SF1">
    <property type="entry name" value="DNA METHYLASE ADENINE-SPECIFIC DOMAIN-CONTAINING PROTEIN"/>
    <property type="match status" value="1"/>
</dbReference>
<evidence type="ECO:0000256" key="2">
    <source>
        <dbReference type="SAM" id="MobiDB-lite"/>
    </source>
</evidence>
<feature type="domain" description="Helicase C-terminal" evidence="3">
    <location>
        <begin position="1356"/>
        <end position="1521"/>
    </location>
</feature>
<dbReference type="InterPro" id="IPR027417">
    <property type="entry name" value="P-loop_NTPase"/>
</dbReference>
<sequence length="1808" mass="202399">MGFSKREHLKHNIEALRIAFLLDKEQRRATEVERRLLLQYSGFGGLKFVLNPVEGPEADALQQWVKSEQDLFPLTQELHRLLQQQSGSDKLYRRYVDSMRSSVLTAFYTPPEVIASIFASFREAGIKVSNFLEPSAGIGAFLEASRPAWGDGPQTTAYEKDLLTGKVLGHLYPDANIHVQGFEEIPDKERESYDLVASNIPFGDTSIFDLSFSRSKDPARAAASRSIQNYFFLKGGDQLRDGGILALIASQGFLNSPKNAPVRRALMQQHNLVSAIRLPNNLFSEHAGTDVGSDLIVLQKHVLKERLSGREERFCQSEQRPGKVAGNALFDNLDRVVHTSLYMGTDMYGKQAWVYEHKGGSEGIAGDLAIMLRADLGAHLDIALYRGHINDSVMLRPQAPVQSPKATAFTAIPSVNKPKREAVSDQLSLFDALDNPASGSKPTTHPQPIVSQKKKAPVRSQKPKQPSLFDNAGGRPVPSLPKAVPEPPPAPLQRKAEKIVNGDLFADTPPISNTPSEKIPAAATLRSNGDGPVSVLYSGELHSFHRDGCLAIQQDTVGLLTGVDLYEGKATFTPLPPPEAQLTRARAYITLRDAYHQLYIKEAEHQLEHKMERQALNSLYDAFVARYGILNSADNIKLIKGDSAGKEVPYLERVVGGVVHKADIFTRPVSFSTGIQSVAGPDEALAASLNRFGKVRLDFMSEISGISEDGLKDALDKRIYYNPLENTYEIAEKWVSGNVVEKSGQVEAYLSSNPNDVLALVSLKALTDARPEKIPFEDLQFNLGLRWIPTGVYSRFASQLFDTKVQIRYLETTDDFSISCSSKNVLIREKYAIESESRKYDGIALLRHALLNTVPDLTKTVRDGETERKVRDMEAIQMASGKIDEMRSAFIDWLHEQDDEFKRRVADQYNDTFNCFVRPDYDGSHQEFPGLDRKAVGIQDLYPSQKDAVWMIKLNDGAICDHEVGAGKTLIMCVGAQELKRLGLAHKPMILALKANVHEIADTYRLAYPHAKVLYPGKEDFTPKERQRIFGEMKNNDWDCIILTHEQFGMIPQSPEMQQQILQYKLDCIDEDLKVAKQGSGEGNSRAELKGLIVRKQNLEVKLKTLQHDIAYRKDDVVDFKMMGIDHLFVDESHRFKNLMFTTRHSRVAGLGNIDGSQRAMNLLFAIRTMQARKGKDMCATFLSGTTISNSLTELYLIFEYLRPYALKKQGILCFDAWAANFARKTTDYEFSVANTITQKERFRFFINVPELAQFYAEITDYRTAKDIGIDRPEKNEVLYPIPPTPEQEAFILQLMEFARTGDGTLLGREPLSPTEEKAKMLIATDYARKMSMDMRLVGPGYTDHPGNKASHCAANVAKYYLRFHAQKGTQFIFSDLSTYKPGQWSVYTEIKRKLVEDHGIPAHEIRFIQEAKSEKQRKKLIQDTNEGKIRILFGSTDMLGTGVNAQKRAVAVHHLDIPWRPSDLEQRDGRAIRKGNEIAKFFANNIVDIFIYAVEKSLDSYKFSTLSVKKRFIDQLKENSLKSRVIDEGAMDEKTGISYQECVAILSGNTDLLDKTRLENQIAGLESERRAFIRAKSSAGRKLTGLQGEANMLQSRVNAMRLDYSNLQTRIQRASDGSILNPLSIHGLPPDATTKDIGLKLNELSHFASTNGKHQKIGTLYGFDLLVKTDLVTETNLIGSNRFFVEGEGMLKYSYNNGNIASDPKLACLNFLNALEKIPGHISTAENEISKLSKDIPVLQQMVASTWKKENVLIDLKNEHAALDRKIHLSITPVSQQDPVEPEDEPDGAKLPAHADSKSSLSRKVTL</sequence>
<feature type="compositionally biased region" description="Polar residues" evidence="2">
    <location>
        <begin position="1799"/>
        <end position="1808"/>
    </location>
</feature>
<dbReference type="Pfam" id="PF02384">
    <property type="entry name" value="N6_Mtase"/>
    <property type="match status" value="1"/>
</dbReference>
<dbReference type="InterPro" id="IPR003356">
    <property type="entry name" value="DNA_methylase_A-5"/>
</dbReference>
<dbReference type="Proteomes" id="UP000190367">
    <property type="component" value="Unassembled WGS sequence"/>
</dbReference>
<gene>
    <name evidence="4" type="ORF">SAMN04488128_103742</name>
</gene>
<dbReference type="SUPFAM" id="SSF52540">
    <property type="entry name" value="P-loop containing nucleoside triphosphate hydrolases"/>
    <property type="match status" value="2"/>
</dbReference>
<dbReference type="PRINTS" id="PR00507">
    <property type="entry name" value="N12N6MTFRASE"/>
</dbReference>
<comment type="similarity">
    <text evidence="1">Belongs to the N(4)/N(6)-methyltransferase family.</text>
</comment>
<dbReference type="PROSITE" id="PS51194">
    <property type="entry name" value="HELICASE_CTER"/>
    <property type="match status" value="1"/>
</dbReference>
<dbReference type="RefSeq" id="WP_078671069.1">
    <property type="nucleotide sequence ID" value="NZ_FUWZ01000003.1"/>
</dbReference>
<dbReference type="InterPro" id="IPR001650">
    <property type="entry name" value="Helicase_C-like"/>
</dbReference>
<evidence type="ECO:0000259" key="3">
    <source>
        <dbReference type="PROSITE" id="PS51194"/>
    </source>
</evidence>
<dbReference type="Gene3D" id="3.40.50.150">
    <property type="entry name" value="Vaccinia Virus protein VP39"/>
    <property type="match status" value="1"/>
</dbReference>
<dbReference type="STRING" id="634771.SAMN04488128_103742"/>
<dbReference type="OrthoDB" id="9815272at2"/>
<feature type="region of interest" description="Disordered" evidence="2">
    <location>
        <begin position="1774"/>
        <end position="1808"/>
    </location>
</feature>
<dbReference type="InterPro" id="IPR052933">
    <property type="entry name" value="DNA_Protect_Modify"/>
</dbReference>
<protein>
    <submittedName>
        <fullName evidence="4">N-6 DNA Methylase</fullName>
    </submittedName>
</protein>
<dbReference type="PANTHER" id="PTHR41313">
    <property type="entry name" value="ADENINE-SPECIFIC METHYLTRANSFERASE"/>
    <property type="match status" value="1"/>
</dbReference>
<evidence type="ECO:0000256" key="1">
    <source>
        <dbReference type="ARBA" id="ARBA00006594"/>
    </source>
</evidence>
<dbReference type="GO" id="GO:0008170">
    <property type="term" value="F:N-methyltransferase activity"/>
    <property type="evidence" value="ECO:0007669"/>
    <property type="project" value="InterPro"/>
</dbReference>
<feature type="region of interest" description="Disordered" evidence="2">
    <location>
        <begin position="432"/>
        <end position="491"/>
    </location>
</feature>